<proteinExistence type="predicted"/>
<dbReference type="RefSeq" id="WP_191007253.1">
    <property type="nucleotide sequence ID" value="NZ_JACXAD010000039.1"/>
</dbReference>
<accession>A0A927BI69</accession>
<keyword evidence="1" id="KW-0812">Transmembrane</keyword>
<organism evidence="2 3">
    <name type="scientific">Hymenobacter montanus</name>
    <dbReference type="NCBI Taxonomy" id="2771359"/>
    <lineage>
        <taxon>Bacteria</taxon>
        <taxon>Pseudomonadati</taxon>
        <taxon>Bacteroidota</taxon>
        <taxon>Cytophagia</taxon>
        <taxon>Cytophagales</taxon>
        <taxon>Hymenobacteraceae</taxon>
        <taxon>Hymenobacter</taxon>
    </lineage>
</organism>
<evidence type="ECO:0000313" key="3">
    <source>
        <dbReference type="Proteomes" id="UP000612233"/>
    </source>
</evidence>
<reference evidence="2" key="1">
    <citation type="submission" date="2020-09" db="EMBL/GenBank/DDBJ databases">
        <authorList>
            <person name="Kim M.K."/>
        </authorList>
    </citation>
    <scope>NUCLEOTIDE SEQUENCE</scope>
    <source>
        <strain evidence="2">BT664</strain>
    </source>
</reference>
<name>A0A927BI69_9BACT</name>
<protein>
    <submittedName>
        <fullName evidence="2">Uncharacterized protein</fullName>
    </submittedName>
</protein>
<gene>
    <name evidence="2" type="ORF">IC235_21385</name>
</gene>
<keyword evidence="1" id="KW-0472">Membrane</keyword>
<evidence type="ECO:0000313" key="2">
    <source>
        <dbReference type="EMBL" id="MBD2770447.1"/>
    </source>
</evidence>
<comment type="caution">
    <text evidence="2">The sequence shown here is derived from an EMBL/GenBank/DDBJ whole genome shotgun (WGS) entry which is preliminary data.</text>
</comment>
<feature type="transmembrane region" description="Helical" evidence="1">
    <location>
        <begin position="85"/>
        <end position="105"/>
    </location>
</feature>
<keyword evidence="1" id="KW-1133">Transmembrane helix</keyword>
<feature type="transmembrane region" description="Helical" evidence="1">
    <location>
        <begin position="125"/>
        <end position="142"/>
    </location>
</feature>
<dbReference type="AlphaFoldDB" id="A0A927BI69"/>
<sequence>MKLLPSLSAGLAGAVALTILHEAARHQRPVDAPRMDVLGMRGLRKLLSNAGAPPPDSDTLFGLTMAADVMSNTLYYSFVGSGRHAVRCGLLLGLAAGVGGVVLPGPLGLGEAPSNRTPQTRLMTVAWYTVGGLVAGLVARAWRGR</sequence>
<dbReference type="Proteomes" id="UP000612233">
    <property type="component" value="Unassembled WGS sequence"/>
</dbReference>
<evidence type="ECO:0000256" key="1">
    <source>
        <dbReference type="SAM" id="Phobius"/>
    </source>
</evidence>
<feature type="transmembrane region" description="Helical" evidence="1">
    <location>
        <begin position="60"/>
        <end position="78"/>
    </location>
</feature>
<keyword evidence="3" id="KW-1185">Reference proteome</keyword>
<dbReference type="EMBL" id="JACXAD010000039">
    <property type="protein sequence ID" value="MBD2770447.1"/>
    <property type="molecule type" value="Genomic_DNA"/>
</dbReference>